<gene>
    <name evidence="2" type="ORF">J2X20_003292</name>
</gene>
<dbReference type="InterPro" id="IPR011042">
    <property type="entry name" value="6-blade_b-propeller_TolB-like"/>
</dbReference>
<evidence type="ECO:0000256" key="1">
    <source>
        <dbReference type="SAM" id="MobiDB-lite"/>
    </source>
</evidence>
<dbReference type="RefSeq" id="WP_310266723.1">
    <property type="nucleotide sequence ID" value="NZ_JAVDXU010000002.1"/>
</dbReference>
<evidence type="ECO:0000313" key="2">
    <source>
        <dbReference type="EMBL" id="MDR7270634.1"/>
    </source>
</evidence>
<name>A0ABU1YP49_ROSSA</name>
<dbReference type="EMBL" id="JAVDXU010000002">
    <property type="protein sequence ID" value="MDR7270634.1"/>
    <property type="molecule type" value="Genomic_DNA"/>
</dbReference>
<sequence>MATPQADGGWRVANPGAPLNTPQNDYEVEMSGDGKQAVVVSDRGGRSHLYRYARQGDGWRPLGRVPARDDVFQVGPLLSPRADRLLFAQADGKRSGELFLIDLQAGADPSWPPACPASKP</sequence>
<keyword evidence="3" id="KW-1185">Reference proteome</keyword>
<dbReference type="Proteomes" id="UP001180453">
    <property type="component" value="Unassembled WGS sequence"/>
</dbReference>
<protein>
    <submittedName>
        <fullName evidence="2">Tol biopolymer transport system component</fullName>
    </submittedName>
</protein>
<dbReference type="SUPFAM" id="SSF82171">
    <property type="entry name" value="DPP6 N-terminal domain-like"/>
    <property type="match status" value="1"/>
</dbReference>
<dbReference type="Gene3D" id="2.120.10.30">
    <property type="entry name" value="TolB, C-terminal domain"/>
    <property type="match status" value="1"/>
</dbReference>
<feature type="region of interest" description="Disordered" evidence="1">
    <location>
        <begin position="1"/>
        <end position="21"/>
    </location>
</feature>
<reference evidence="2 3" key="1">
    <citation type="submission" date="2023-07" db="EMBL/GenBank/DDBJ databases">
        <title>Sorghum-associated microbial communities from plants grown in Nebraska, USA.</title>
        <authorList>
            <person name="Schachtman D."/>
        </authorList>
    </citation>
    <scope>NUCLEOTIDE SEQUENCE [LARGE SCALE GENOMIC DNA]</scope>
    <source>
        <strain evidence="2 3">BE314</strain>
    </source>
</reference>
<comment type="caution">
    <text evidence="2">The sequence shown here is derived from an EMBL/GenBank/DDBJ whole genome shotgun (WGS) entry which is preliminary data.</text>
</comment>
<accession>A0ABU1YP49</accession>
<organism evidence="2 3">
    <name type="scientific">Roseateles saccharophilus</name>
    <name type="common">Pseudomonas saccharophila</name>
    <dbReference type="NCBI Taxonomy" id="304"/>
    <lineage>
        <taxon>Bacteria</taxon>
        <taxon>Pseudomonadati</taxon>
        <taxon>Pseudomonadota</taxon>
        <taxon>Betaproteobacteria</taxon>
        <taxon>Burkholderiales</taxon>
        <taxon>Sphaerotilaceae</taxon>
        <taxon>Roseateles</taxon>
    </lineage>
</organism>
<proteinExistence type="predicted"/>
<evidence type="ECO:0000313" key="3">
    <source>
        <dbReference type="Proteomes" id="UP001180453"/>
    </source>
</evidence>